<dbReference type="GO" id="GO:0009535">
    <property type="term" value="C:chloroplast thylakoid membrane"/>
    <property type="evidence" value="ECO:0007669"/>
    <property type="project" value="UniProtKB-SubCell"/>
</dbReference>
<keyword evidence="9" id="KW-0602">Photosynthesis</keyword>
<keyword evidence="19" id="KW-0411">Iron-sulfur</keyword>
<dbReference type="GO" id="GO:0051539">
    <property type="term" value="F:4 iron, 4 sulfur cluster binding"/>
    <property type="evidence" value="ECO:0007669"/>
    <property type="project" value="UniProtKB-KW"/>
</dbReference>
<comment type="subcellular location">
    <subcellularLocation>
        <location evidence="2">Plastid</location>
        <location evidence="2">Chloroplast thylakoid membrane</location>
        <topology evidence="2">Multi-pass membrane protein</topology>
    </subcellularLocation>
</comment>
<evidence type="ECO:0000256" key="10">
    <source>
        <dbReference type="ARBA" id="ARBA00022692"/>
    </source>
</evidence>
<feature type="transmembrane region" description="Helical" evidence="24">
    <location>
        <begin position="1316"/>
        <end position="1337"/>
    </location>
</feature>
<dbReference type="EMBL" id="SDMP01000001">
    <property type="protein sequence ID" value="RYR79265.1"/>
    <property type="molecule type" value="Genomic_DNA"/>
</dbReference>
<feature type="transmembrane region" description="Helical" evidence="24">
    <location>
        <begin position="457"/>
        <end position="478"/>
    </location>
</feature>
<feature type="transmembrane region" description="Helical" evidence="24">
    <location>
        <begin position="414"/>
        <end position="436"/>
    </location>
</feature>
<evidence type="ECO:0000256" key="8">
    <source>
        <dbReference type="ARBA" id="ARBA00022494"/>
    </source>
</evidence>
<feature type="transmembrane region" description="Helical" evidence="24">
    <location>
        <begin position="1254"/>
        <end position="1274"/>
    </location>
</feature>
<feature type="transmembrane region" description="Helical" evidence="24">
    <location>
        <begin position="141"/>
        <end position="160"/>
    </location>
</feature>
<evidence type="ECO:0000313" key="25">
    <source>
        <dbReference type="EMBL" id="RYR79265.1"/>
    </source>
</evidence>
<dbReference type="Pfam" id="PF00223">
    <property type="entry name" value="PsaA_PsaB"/>
    <property type="match status" value="3"/>
</dbReference>
<keyword evidence="7" id="KW-0004">4Fe-4S</keyword>
<keyword evidence="6" id="KW-0813">Transport</keyword>
<evidence type="ECO:0000313" key="26">
    <source>
        <dbReference type="Proteomes" id="UP000289738"/>
    </source>
</evidence>
<evidence type="ECO:0000256" key="3">
    <source>
        <dbReference type="ARBA" id="ARBA00010598"/>
    </source>
</evidence>
<dbReference type="InterPro" id="IPR006243">
    <property type="entry name" value="PSI_PsaA"/>
</dbReference>
<organism evidence="25 26">
    <name type="scientific">Arachis hypogaea</name>
    <name type="common">Peanut</name>
    <dbReference type="NCBI Taxonomy" id="3818"/>
    <lineage>
        <taxon>Eukaryota</taxon>
        <taxon>Viridiplantae</taxon>
        <taxon>Streptophyta</taxon>
        <taxon>Embryophyta</taxon>
        <taxon>Tracheophyta</taxon>
        <taxon>Spermatophyta</taxon>
        <taxon>Magnoliopsida</taxon>
        <taxon>eudicotyledons</taxon>
        <taxon>Gunneridae</taxon>
        <taxon>Pentapetalae</taxon>
        <taxon>rosids</taxon>
        <taxon>fabids</taxon>
        <taxon>Fabales</taxon>
        <taxon>Fabaceae</taxon>
        <taxon>Papilionoideae</taxon>
        <taxon>50 kb inversion clade</taxon>
        <taxon>dalbergioids sensu lato</taxon>
        <taxon>Dalbergieae</taxon>
        <taxon>Pterocarpus clade</taxon>
        <taxon>Arachis</taxon>
    </lineage>
</organism>
<dbReference type="NCBIfam" id="TIGR01335">
    <property type="entry name" value="psaA"/>
    <property type="match status" value="1"/>
</dbReference>
<accession>A0A445EUW8</accession>
<dbReference type="PROSITE" id="PS00419">
    <property type="entry name" value="PHOTOSYSTEM_I_PSAAB"/>
    <property type="match status" value="1"/>
</dbReference>
<feature type="transmembrane region" description="Helical" evidence="24">
    <location>
        <begin position="1126"/>
        <end position="1148"/>
    </location>
</feature>
<dbReference type="GO" id="GO:0016491">
    <property type="term" value="F:oxidoreductase activity"/>
    <property type="evidence" value="ECO:0007669"/>
    <property type="project" value="UniProtKB-KW"/>
</dbReference>
<comment type="subunit">
    <text evidence="21">The PsaA/B heterodimer binds the P700 chlorophyll special pair and subsequent electron acceptors. PSI consists of a core antenna complex that captures photons, and an electron transfer chain that converts photonic excitation into a charge separation. The eukaryotic PSI reaction center is composed of at least 11 subunits.</text>
</comment>
<sequence>MRQETLKYGSKGRNLLTYSDRGEQAIRQGDSEIAEAWFDQAAEYWKQAIALTPGLFVCVVRKEEDSMIIRSPEPEVKILVDRDPIKTSFEEWAKPGHFSRTIAKGPDTTTWIWNLHADAHDFDSHTSDLEEISRKVFSAHFGQLSIIFLWLSGMYFHGARFSNYEAWLSDPTHIGPSAQVVWPIVGQEILNALMLFAGWFHYHKAAPKLAWFQDVESMLNHHLAGLLGLGSLSWAGHQVHVSLPINQFLNAGVDPKEIPLPHEFILNRDLLAQLYPSFAEGATPFFTLNWSKYVDFLTFRGGLDPVTGGLWLTDIAHHHLAIAILFLIAGHMYRTNWGIGHGIKEILEAHKGPFTGQGHKGLYEILTTSWHAQLSINLAMLGSLTIVVAHHMYSMPPYPYLATDYGTQLSLFTHHMWIGGFLIVGAAAHAAIFMVRDYNPTTRYNDLLDRVLRHRDAIISHLNWVCIFLGFHSFGLYIHNDTMSALGRPQDMFSDTAIQLQPVFAQWIQNTHALASNTTAPGATTSTSLTWGGGDLVAVGGKVALLPIPLGTADFLVHHIHAFTIHVTVLILLKGVLFARSSRLIPDKANLGFRFPCDGPGRGGTCQSDVWGTISDQGVVTHITGGNFAQSSITINGWLRDFLWAQASQVIQSYGSSLSAYGLFFLGAHFVWAFSLMFLFSGRGYWQELIESIVWAHNKLKVAPATQPRALSIVQGRAVRVTHYLLGGIATTWAFFLARIIATSGNLFHVAWQGNFETWVQDPLHVRPIAHAIWDPHFGQPAVEAFTRGGLFGVSSLAWTGHLVHVAIPGARGEYVRWNNFLGVLPHPQGLGPLFTGQWNLYAQNPDSSSHLFGTPQGAGTAILTLLGGFHPQTQSLWLTDIAHHHLAIAILFLIAGHMYRTNFGIGHSIKEILEAHIPPGGRLGRGHKGLYDTINNSLHFQLGLALASLGVITSLVAQHMYSLPAYAFIAQDFTTQAALYTHHQYIAGFIMTGAFAHGAIFFIRDYNPEQNEDNVLARMLDHKEAIISHLTWASLFLGFHTLGFYVHNDVMLAFGTPEKQILIEPIFAQWIQSAHGKTSYGFDVLLSSTNSPAFNAGRSIWLPGWLNAINESSNSLFLTIGPGDFLVHHAIALGLHTTTLILVKGALDARGSKLMPDKKDFGYSFPCDGPGQGGTCDISAWDAFYLAVFWMLNTIGWVTFYWHWKHITLWQGNISQFNESSTYLMGWLRDYLWLNSSQLINGYNPFGMNSLSVWAWMFLFGHLVWATGFMFLISWRGYWQELIETLAWAHERTPLANLIRWRDKPVALSIVQARLVGLAHFSVGYIFTYAAFLINIQEYEDKN</sequence>
<evidence type="ECO:0000256" key="2">
    <source>
        <dbReference type="ARBA" id="ARBA00004454"/>
    </source>
</evidence>
<evidence type="ECO:0000256" key="11">
    <source>
        <dbReference type="ARBA" id="ARBA00022723"/>
    </source>
</evidence>
<feature type="transmembrane region" description="Helical" evidence="24">
    <location>
        <begin position="374"/>
        <end position="394"/>
    </location>
</feature>
<keyword evidence="15 24" id="KW-1133">Transmembrane helix</keyword>
<dbReference type="EC" id="1.97.1.12" evidence="4"/>
<keyword evidence="20 24" id="KW-0472">Membrane</keyword>
<keyword evidence="12" id="KW-0603">Photosystem I</keyword>
<evidence type="ECO:0000256" key="4">
    <source>
        <dbReference type="ARBA" id="ARBA00013197"/>
    </source>
</evidence>
<dbReference type="PANTHER" id="PTHR30128:SF19">
    <property type="entry name" value="PHOTOSYSTEM I P700 CHLOROPHYLL A APOPROTEIN A1-RELATED"/>
    <property type="match status" value="1"/>
</dbReference>
<comment type="catalytic activity">
    <reaction evidence="23">
        <text>reduced [plastocyanin] + hnu + oxidized [2Fe-2S]-[ferredoxin] = oxidized [plastocyanin] + reduced [2Fe-2S]-[ferredoxin]</text>
        <dbReference type="Rhea" id="RHEA:30407"/>
        <dbReference type="Rhea" id="RHEA-COMP:10000"/>
        <dbReference type="Rhea" id="RHEA-COMP:10001"/>
        <dbReference type="Rhea" id="RHEA-COMP:10039"/>
        <dbReference type="Rhea" id="RHEA-COMP:10040"/>
        <dbReference type="ChEBI" id="CHEBI:29036"/>
        <dbReference type="ChEBI" id="CHEBI:30212"/>
        <dbReference type="ChEBI" id="CHEBI:33737"/>
        <dbReference type="ChEBI" id="CHEBI:33738"/>
        <dbReference type="ChEBI" id="CHEBI:49552"/>
        <dbReference type="EC" id="1.97.1.12"/>
    </reaction>
</comment>
<dbReference type="STRING" id="3818.A0A445EUW8"/>
<dbReference type="InterPro" id="IPR020586">
    <property type="entry name" value="PSI_PsaA/B_CS"/>
</dbReference>
<dbReference type="Gene3D" id="1.20.1130.10">
    <property type="entry name" value="Photosystem I PsaA/PsaB"/>
    <property type="match status" value="5"/>
</dbReference>
<evidence type="ECO:0000256" key="21">
    <source>
        <dbReference type="ARBA" id="ARBA00026002"/>
    </source>
</evidence>
<keyword evidence="18" id="KW-0408">Iron</keyword>
<dbReference type="InterPro" id="IPR006244">
    <property type="entry name" value="PSI_PsaB"/>
</dbReference>
<gene>
    <name evidence="25" type="ORF">Ahy_A01g004097</name>
</gene>
<evidence type="ECO:0000256" key="5">
    <source>
        <dbReference type="ARBA" id="ARBA00017774"/>
    </source>
</evidence>
<feature type="transmembrane region" description="Helical" evidence="24">
    <location>
        <begin position="1026"/>
        <end position="1047"/>
    </location>
</feature>
<evidence type="ECO:0000256" key="12">
    <source>
        <dbReference type="ARBA" id="ARBA00022836"/>
    </source>
</evidence>
<evidence type="ECO:0000256" key="20">
    <source>
        <dbReference type="ARBA" id="ARBA00023136"/>
    </source>
</evidence>
<protein>
    <recommendedName>
        <fullName evidence="5">Photosystem I P700 chlorophyll a apoprotein A1</fullName>
        <ecNumber evidence="4">1.97.1.12</ecNumber>
    </recommendedName>
    <alternativeName>
        <fullName evidence="22">PsaA</fullName>
    </alternativeName>
</protein>
<evidence type="ECO:0000256" key="23">
    <source>
        <dbReference type="ARBA" id="ARBA00048912"/>
    </source>
</evidence>
<keyword evidence="8" id="KW-0148">Chlorophyll</keyword>
<name>A0A445EUW8_ARAHY</name>
<dbReference type="InterPro" id="IPR036408">
    <property type="entry name" value="PSI_PsaA/B_sf"/>
</dbReference>
<proteinExistence type="inferred from homology"/>
<evidence type="ECO:0000256" key="6">
    <source>
        <dbReference type="ARBA" id="ARBA00022448"/>
    </source>
</evidence>
<feature type="transmembrane region" description="Helical" evidence="24">
    <location>
        <begin position="658"/>
        <end position="680"/>
    </location>
</feature>
<keyword evidence="13" id="KW-0460">Magnesium</keyword>
<keyword evidence="11" id="KW-0479">Metal-binding</keyword>
<evidence type="ECO:0000256" key="24">
    <source>
        <dbReference type="SAM" id="Phobius"/>
    </source>
</evidence>
<dbReference type="PANTHER" id="PTHR30128">
    <property type="entry name" value="OUTER MEMBRANE PROTEIN, OMPA-RELATED"/>
    <property type="match status" value="1"/>
</dbReference>
<comment type="caution">
    <text evidence="25">The sequence shown here is derived from an EMBL/GenBank/DDBJ whole genome shotgun (WGS) entry which is preliminary data.</text>
</comment>
<keyword evidence="26" id="KW-1185">Reference proteome</keyword>
<dbReference type="GO" id="GO:0015979">
    <property type="term" value="P:photosynthesis"/>
    <property type="evidence" value="ECO:0007669"/>
    <property type="project" value="UniProtKB-KW"/>
</dbReference>
<evidence type="ECO:0000256" key="14">
    <source>
        <dbReference type="ARBA" id="ARBA00022982"/>
    </source>
</evidence>
<evidence type="ECO:0000256" key="16">
    <source>
        <dbReference type="ARBA" id="ARBA00022991"/>
    </source>
</evidence>
<comment type="similarity">
    <text evidence="3">Belongs to the PsaA/PsaB family.</text>
</comment>
<keyword evidence="14" id="KW-0249">Electron transport</keyword>
<dbReference type="PRINTS" id="PR00257">
    <property type="entry name" value="PHOTSYSPSAAB"/>
</dbReference>
<comment type="function">
    <text evidence="1">PsaA and PsaB bind P700, the primary electron donor of photosystem I (PSI), as well as the electron acceptors A0, A1 and FX. PSI is a plastocyanin-ferredoxin oxidoreductase, converting photonic excitation into a charge separation, which transfers an electron from the donor P700 chlorophyll pair to the spectroscopically characterized acceptors A0, A1, FX, FA and FB in turn. Oxidized P700 is reduced on the lumenal side of the thylakoid membrane by plastocyanin.</text>
</comment>
<keyword evidence="16" id="KW-0157">Chromophore</keyword>
<dbReference type="GO" id="GO:0009522">
    <property type="term" value="C:photosystem I"/>
    <property type="evidence" value="ECO:0007669"/>
    <property type="project" value="UniProtKB-KW"/>
</dbReference>
<feature type="transmembrane region" description="Helical" evidence="24">
    <location>
        <begin position="1184"/>
        <end position="1205"/>
    </location>
</feature>
<evidence type="ECO:0000256" key="7">
    <source>
        <dbReference type="ARBA" id="ARBA00022485"/>
    </source>
</evidence>
<feature type="transmembrane region" description="Helical" evidence="24">
    <location>
        <begin position="939"/>
        <end position="958"/>
    </location>
</feature>
<dbReference type="SUPFAM" id="SSF81558">
    <property type="entry name" value="Photosystem I subunits PsaA/PsaB"/>
    <property type="match status" value="2"/>
</dbReference>
<keyword evidence="17" id="KW-0560">Oxidoreductase</keyword>
<evidence type="ECO:0000256" key="9">
    <source>
        <dbReference type="ARBA" id="ARBA00022531"/>
    </source>
</evidence>
<evidence type="ECO:0000256" key="13">
    <source>
        <dbReference type="ARBA" id="ARBA00022842"/>
    </source>
</evidence>
<keyword evidence="10 24" id="KW-0812">Transmembrane</keyword>
<dbReference type="InterPro" id="IPR001280">
    <property type="entry name" value="PSI_PsaA/B"/>
</dbReference>
<reference evidence="25 26" key="1">
    <citation type="submission" date="2019-01" db="EMBL/GenBank/DDBJ databases">
        <title>Sequencing of cultivated peanut Arachis hypogaea provides insights into genome evolution and oil improvement.</title>
        <authorList>
            <person name="Chen X."/>
        </authorList>
    </citation>
    <scope>NUCLEOTIDE SEQUENCE [LARGE SCALE GENOMIC DNA]</scope>
    <source>
        <strain evidence="26">cv. Fuhuasheng</strain>
        <tissue evidence="25">Leaves</tissue>
    </source>
</reference>
<feature type="transmembrane region" description="Helical" evidence="24">
    <location>
        <begin position="721"/>
        <end position="742"/>
    </location>
</feature>
<evidence type="ECO:0000256" key="17">
    <source>
        <dbReference type="ARBA" id="ARBA00023002"/>
    </source>
</evidence>
<feature type="transmembrane region" description="Helical" evidence="24">
    <location>
        <begin position="555"/>
        <end position="573"/>
    </location>
</feature>
<evidence type="ECO:0000256" key="1">
    <source>
        <dbReference type="ARBA" id="ARBA00003162"/>
    </source>
</evidence>
<feature type="transmembrane region" description="Helical" evidence="24">
    <location>
        <begin position="180"/>
        <end position="202"/>
    </location>
</feature>
<dbReference type="Proteomes" id="UP000289738">
    <property type="component" value="Chromosome A01"/>
</dbReference>
<dbReference type="NCBIfam" id="TIGR01336">
    <property type="entry name" value="psaB"/>
    <property type="match status" value="1"/>
</dbReference>
<evidence type="ECO:0000256" key="18">
    <source>
        <dbReference type="ARBA" id="ARBA00023004"/>
    </source>
</evidence>
<evidence type="ECO:0000256" key="22">
    <source>
        <dbReference type="ARBA" id="ARBA00031004"/>
    </source>
</evidence>
<evidence type="ECO:0000256" key="15">
    <source>
        <dbReference type="ARBA" id="ARBA00022989"/>
    </source>
</evidence>
<dbReference type="GO" id="GO:0016168">
    <property type="term" value="F:chlorophyll binding"/>
    <property type="evidence" value="ECO:0007669"/>
    <property type="project" value="UniProtKB-KW"/>
</dbReference>
<evidence type="ECO:0000256" key="19">
    <source>
        <dbReference type="ARBA" id="ARBA00023014"/>
    </source>
</evidence>
<feature type="transmembrane region" description="Helical" evidence="24">
    <location>
        <begin position="986"/>
        <end position="1005"/>
    </location>
</feature>
<dbReference type="GO" id="GO:0046872">
    <property type="term" value="F:metal ion binding"/>
    <property type="evidence" value="ECO:0007669"/>
    <property type="project" value="UniProtKB-KW"/>
</dbReference>